<evidence type="ECO:0000313" key="9">
    <source>
        <dbReference type="EMBL" id="KAI9637626.1"/>
    </source>
</evidence>
<dbReference type="PANTHER" id="PTHR11071">
    <property type="entry name" value="PEPTIDYL-PROLYL CIS-TRANS ISOMERASE"/>
    <property type="match status" value="1"/>
</dbReference>
<dbReference type="GO" id="GO:0003755">
    <property type="term" value="F:peptidyl-prolyl cis-trans isomerase activity"/>
    <property type="evidence" value="ECO:0007669"/>
    <property type="project" value="UniProtKB-UniRule"/>
</dbReference>
<sequence>MFRLSLVSLFAALLALLFVFSPVAEASKGPVITNKVYFDIEHGGKPLGRVVMGLYGKTVPKTVENFRALCTGKREDGTELGFGYQGSGFHRVIKQFMIQGGDFTKGDGTGGKSIYGNKFADENFKLKHTGPGTLSMANAGKDTNGSQFFICTVKTSWLDGRHVVFGHVLEGMDIVHAVENAKARSDKPVEDVKITASGELEMDHEIDDEGNQPDYQGDDDLASSAASGTDALLPILDGENDEYSTLSNPLNYFVLLAGFVAVPAGLGWYFYGGGRKRVGVWRKGKGRAYDKVAVEKV</sequence>
<evidence type="ECO:0000313" key="10">
    <source>
        <dbReference type="Proteomes" id="UP001164286"/>
    </source>
</evidence>
<dbReference type="PANTHER" id="PTHR11071:SF561">
    <property type="entry name" value="PEPTIDYL-PROLYL CIS-TRANS ISOMERASE D-RELATED"/>
    <property type="match status" value="1"/>
</dbReference>
<keyword evidence="10" id="KW-1185">Reference proteome</keyword>
<dbReference type="EC" id="5.2.1.8" evidence="5"/>
<gene>
    <name evidence="9" type="ORF">MKK02DRAFT_32425</name>
</gene>
<feature type="chain" id="PRO_5041487766" description="Peptidyl-prolyl cis-trans isomerase" evidence="5">
    <location>
        <begin position="27"/>
        <end position="297"/>
    </location>
</feature>
<feature type="compositionally biased region" description="Acidic residues" evidence="6">
    <location>
        <begin position="200"/>
        <end position="221"/>
    </location>
</feature>
<feature type="transmembrane region" description="Helical" evidence="7">
    <location>
        <begin position="250"/>
        <end position="271"/>
    </location>
</feature>
<evidence type="ECO:0000256" key="6">
    <source>
        <dbReference type="SAM" id="MobiDB-lite"/>
    </source>
</evidence>
<dbReference type="Gene3D" id="2.40.100.10">
    <property type="entry name" value="Cyclophilin-like"/>
    <property type="match status" value="1"/>
</dbReference>
<dbReference type="GO" id="GO:0016018">
    <property type="term" value="F:cyclosporin A binding"/>
    <property type="evidence" value="ECO:0007669"/>
    <property type="project" value="TreeGrafter"/>
</dbReference>
<dbReference type="PROSITE" id="PS00170">
    <property type="entry name" value="CSA_PPIASE_1"/>
    <property type="match status" value="1"/>
</dbReference>
<feature type="domain" description="PPIase cyclophilin-type" evidence="8">
    <location>
        <begin position="37"/>
        <end position="199"/>
    </location>
</feature>
<evidence type="ECO:0000256" key="2">
    <source>
        <dbReference type="ARBA" id="ARBA00023110"/>
    </source>
</evidence>
<feature type="signal peptide" evidence="5">
    <location>
        <begin position="1"/>
        <end position="26"/>
    </location>
</feature>
<evidence type="ECO:0000256" key="7">
    <source>
        <dbReference type="SAM" id="Phobius"/>
    </source>
</evidence>
<keyword evidence="3" id="KW-0325">Glycoprotein</keyword>
<protein>
    <recommendedName>
        <fullName evidence="5">Peptidyl-prolyl cis-trans isomerase</fullName>
        <shortName evidence="5">PPIase</shortName>
        <ecNumber evidence="5">5.2.1.8</ecNumber>
    </recommendedName>
</protein>
<evidence type="ECO:0000259" key="8">
    <source>
        <dbReference type="PROSITE" id="PS50072"/>
    </source>
</evidence>
<comment type="caution">
    <text evidence="9">The sequence shown here is derived from an EMBL/GenBank/DDBJ whole genome shotgun (WGS) entry which is preliminary data.</text>
</comment>
<name>A0AA38HC67_9TREE</name>
<dbReference type="GO" id="GO:0006457">
    <property type="term" value="P:protein folding"/>
    <property type="evidence" value="ECO:0007669"/>
    <property type="project" value="InterPro"/>
</dbReference>
<dbReference type="InterPro" id="IPR002130">
    <property type="entry name" value="Cyclophilin-type_PPIase_dom"/>
</dbReference>
<evidence type="ECO:0000256" key="1">
    <source>
        <dbReference type="ARBA" id="ARBA00000971"/>
    </source>
</evidence>
<comment type="similarity">
    <text evidence="5">Belongs to the cyclophilin-type PPIase family.</text>
</comment>
<dbReference type="FunFam" id="2.40.100.10:FF:000001">
    <property type="entry name" value="Peptidyl-prolyl cis-trans isomerase"/>
    <property type="match status" value="1"/>
</dbReference>
<dbReference type="SUPFAM" id="SSF50891">
    <property type="entry name" value="Cyclophilin-like"/>
    <property type="match status" value="1"/>
</dbReference>
<evidence type="ECO:0000256" key="4">
    <source>
        <dbReference type="ARBA" id="ARBA00023235"/>
    </source>
</evidence>
<keyword evidence="4 5" id="KW-0413">Isomerase</keyword>
<evidence type="ECO:0000256" key="5">
    <source>
        <dbReference type="RuleBase" id="RU363019"/>
    </source>
</evidence>
<dbReference type="GO" id="GO:0000324">
    <property type="term" value="C:fungal-type vacuole"/>
    <property type="evidence" value="ECO:0007669"/>
    <property type="project" value="TreeGrafter"/>
</dbReference>
<keyword evidence="2 5" id="KW-0697">Rotamase</keyword>
<keyword evidence="7" id="KW-0812">Transmembrane</keyword>
<reference evidence="9" key="1">
    <citation type="journal article" date="2022" name="G3 (Bethesda)">
        <title>High quality genome of the basidiomycete yeast Dioszegia hungarica PDD-24b-2 isolated from cloud water.</title>
        <authorList>
            <person name="Jarrige D."/>
            <person name="Haridas S."/>
            <person name="Bleykasten-Grosshans C."/>
            <person name="Joly M."/>
            <person name="Nadalig T."/>
            <person name="Sancelme M."/>
            <person name="Vuilleumier S."/>
            <person name="Grigoriev I.V."/>
            <person name="Amato P."/>
            <person name="Bringel F."/>
        </authorList>
    </citation>
    <scope>NUCLEOTIDE SEQUENCE</scope>
    <source>
        <strain evidence="9">PDD-24b-2</strain>
    </source>
</reference>
<feature type="region of interest" description="Disordered" evidence="6">
    <location>
        <begin position="198"/>
        <end position="221"/>
    </location>
</feature>
<dbReference type="Pfam" id="PF00160">
    <property type="entry name" value="Pro_isomerase"/>
    <property type="match status" value="1"/>
</dbReference>
<keyword evidence="7" id="KW-0472">Membrane</keyword>
<comment type="catalytic activity">
    <reaction evidence="1 5">
        <text>[protein]-peptidylproline (omega=180) = [protein]-peptidylproline (omega=0)</text>
        <dbReference type="Rhea" id="RHEA:16237"/>
        <dbReference type="Rhea" id="RHEA-COMP:10747"/>
        <dbReference type="Rhea" id="RHEA-COMP:10748"/>
        <dbReference type="ChEBI" id="CHEBI:83833"/>
        <dbReference type="ChEBI" id="CHEBI:83834"/>
        <dbReference type="EC" id="5.2.1.8"/>
    </reaction>
</comment>
<accession>A0AA38HC67</accession>
<keyword evidence="7" id="KW-1133">Transmembrane helix</keyword>
<evidence type="ECO:0000256" key="3">
    <source>
        <dbReference type="ARBA" id="ARBA00023180"/>
    </source>
</evidence>
<dbReference type="RefSeq" id="XP_052947403.1">
    <property type="nucleotide sequence ID" value="XM_053088500.1"/>
</dbReference>
<dbReference type="PROSITE" id="PS50072">
    <property type="entry name" value="CSA_PPIASE_2"/>
    <property type="match status" value="1"/>
</dbReference>
<dbReference type="InterPro" id="IPR020892">
    <property type="entry name" value="Cyclophilin-type_PPIase_CS"/>
</dbReference>
<dbReference type="AlphaFoldDB" id="A0AA38HC67"/>
<dbReference type="CDD" id="cd01926">
    <property type="entry name" value="cyclophilin_ABH_like"/>
    <property type="match status" value="1"/>
</dbReference>
<dbReference type="Proteomes" id="UP001164286">
    <property type="component" value="Unassembled WGS sequence"/>
</dbReference>
<dbReference type="PRINTS" id="PR00153">
    <property type="entry name" value="CSAPPISMRASE"/>
</dbReference>
<dbReference type="InterPro" id="IPR029000">
    <property type="entry name" value="Cyclophilin-like_dom_sf"/>
</dbReference>
<dbReference type="EMBL" id="JAKWFO010000004">
    <property type="protein sequence ID" value="KAI9637626.1"/>
    <property type="molecule type" value="Genomic_DNA"/>
</dbReference>
<dbReference type="GO" id="GO:0005783">
    <property type="term" value="C:endoplasmic reticulum"/>
    <property type="evidence" value="ECO:0007669"/>
    <property type="project" value="TreeGrafter"/>
</dbReference>
<proteinExistence type="inferred from homology"/>
<comment type="function">
    <text evidence="5">PPIases accelerate the folding of proteins. It catalyzes the cis-trans isomerization of proline imidic peptide bonds in oligopeptides.</text>
</comment>
<organism evidence="9 10">
    <name type="scientific">Dioszegia hungarica</name>
    <dbReference type="NCBI Taxonomy" id="4972"/>
    <lineage>
        <taxon>Eukaryota</taxon>
        <taxon>Fungi</taxon>
        <taxon>Dikarya</taxon>
        <taxon>Basidiomycota</taxon>
        <taxon>Agaricomycotina</taxon>
        <taxon>Tremellomycetes</taxon>
        <taxon>Tremellales</taxon>
        <taxon>Bulleribasidiaceae</taxon>
        <taxon>Dioszegia</taxon>
    </lineage>
</organism>
<keyword evidence="5" id="KW-0732">Signal</keyword>
<dbReference type="GeneID" id="77727705"/>